<dbReference type="Proteomes" id="UP000076167">
    <property type="component" value="Unassembled WGS sequence"/>
</dbReference>
<proteinExistence type="predicted"/>
<sequence>MTPIRNGATEMRFIYPVDLSDDGAGGFLAVVPDVTGCATDGATEHEALREIADALDEAIAAAMIAKEDIPLPSAAKGRPTVTLGTLMAAKAALYITMRETGTNNTALAAKMGLAETEIRRMLDPRHATKIGRLEKALALLGRRISVVVEAA</sequence>
<accession>A0ABR5XVI4</accession>
<comment type="caution">
    <text evidence="1">The sequence shown here is derived from an EMBL/GenBank/DDBJ whole genome shotgun (WGS) entry which is preliminary data.</text>
</comment>
<dbReference type="Gene3D" id="3.30.160.250">
    <property type="match status" value="1"/>
</dbReference>
<gene>
    <name evidence="1" type="ORF">AUP40_07145</name>
</gene>
<evidence type="ECO:0000313" key="2">
    <source>
        <dbReference type="Proteomes" id="UP000076167"/>
    </source>
</evidence>
<reference evidence="1 2" key="1">
    <citation type="submission" date="2015-12" db="EMBL/GenBank/DDBJ databases">
        <title>Genome sequence of Thalassospira xiamenensis MCCC 1A03005.</title>
        <authorList>
            <person name="Lu L."/>
            <person name="Lai Q."/>
            <person name="Shao Z."/>
            <person name="Qian P."/>
        </authorList>
    </citation>
    <scope>NUCLEOTIDE SEQUENCE [LARGE SCALE GENOMIC DNA]</scope>
    <source>
        <strain evidence="1 2">MCCC 1A03005</strain>
    </source>
</reference>
<keyword evidence="2" id="KW-1185">Reference proteome</keyword>
<dbReference type="EMBL" id="LPXL01000062">
    <property type="protein sequence ID" value="KZC96830.1"/>
    <property type="molecule type" value="Genomic_DNA"/>
</dbReference>
<dbReference type="SUPFAM" id="SSF47413">
    <property type="entry name" value="lambda repressor-like DNA-binding domains"/>
    <property type="match status" value="1"/>
</dbReference>
<dbReference type="InterPro" id="IPR010982">
    <property type="entry name" value="Lambda_DNA-bd_dom_sf"/>
</dbReference>
<name>A0ABR5XVI4_9PROT</name>
<organism evidence="1 2">
    <name type="scientific">Thalassospira xiamenensis</name>
    <dbReference type="NCBI Taxonomy" id="220697"/>
    <lineage>
        <taxon>Bacteria</taxon>
        <taxon>Pseudomonadati</taxon>
        <taxon>Pseudomonadota</taxon>
        <taxon>Alphaproteobacteria</taxon>
        <taxon>Rhodospirillales</taxon>
        <taxon>Thalassospiraceae</taxon>
        <taxon>Thalassospira</taxon>
    </lineage>
</organism>
<evidence type="ECO:0008006" key="3">
    <source>
        <dbReference type="Google" id="ProtNLM"/>
    </source>
</evidence>
<dbReference type="InterPro" id="IPR035069">
    <property type="entry name" value="TTHA1013/TTHA0281-like"/>
</dbReference>
<evidence type="ECO:0000313" key="1">
    <source>
        <dbReference type="EMBL" id="KZC96830.1"/>
    </source>
</evidence>
<dbReference type="SUPFAM" id="SSF143100">
    <property type="entry name" value="TTHA1013/TTHA0281-like"/>
    <property type="match status" value="1"/>
</dbReference>
<protein>
    <recommendedName>
        <fullName evidence="3">Antitoxin HicB</fullName>
    </recommendedName>
</protein>